<dbReference type="InterPro" id="IPR025657">
    <property type="entry name" value="RadC_JAB"/>
</dbReference>
<keyword evidence="5" id="KW-0482">Metalloprotease</keyword>
<sequence length="152" mass="16842">MTNTNPINELAEIQVYYSTQNTQKEKINSVQTAYEFLINSWDLGTLELQEEFKVILLNRANEALGIYSLSKGGITGTVVDVRLLFAVALKCNACGIIVSHNHPSGNTKPSDADISLTKKIKKCSDLLDITLIDHLIITKNIFYSFSSEGMLT</sequence>
<protein>
    <submittedName>
        <fullName evidence="7">DNA repair protein</fullName>
    </submittedName>
</protein>
<evidence type="ECO:0000313" key="7">
    <source>
        <dbReference type="EMBL" id="RYJ53204.1"/>
    </source>
</evidence>
<dbReference type="Gene3D" id="3.40.140.10">
    <property type="entry name" value="Cytidine Deaminase, domain 2"/>
    <property type="match status" value="1"/>
</dbReference>
<gene>
    <name evidence="7" type="ORF">DR871_003920</name>
</gene>
<name>A0A482TYY4_9FLAO</name>
<evidence type="ECO:0000256" key="5">
    <source>
        <dbReference type="ARBA" id="ARBA00023049"/>
    </source>
</evidence>
<dbReference type="Pfam" id="PF04002">
    <property type="entry name" value="RadC"/>
    <property type="match status" value="1"/>
</dbReference>
<dbReference type="GO" id="GO:0006508">
    <property type="term" value="P:proteolysis"/>
    <property type="evidence" value="ECO:0007669"/>
    <property type="project" value="UniProtKB-KW"/>
</dbReference>
<comment type="caution">
    <text evidence="7">The sequence shown here is derived from an EMBL/GenBank/DDBJ whole genome shotgun (WGS) entry which is preliminary data.</text>
</comment>
<keyword evidence="1" id="KW-0645">Protease</keyword>
<dbReference type="InterPro" id="IPR020891">
    <property type="entry name" value="UPF0758_CS"/>
</dbReference>
<dbReference type="PANTHER" id="PTHR30471:SF3">
    <property type="entry name" value="UPF0758 PROTEIN YEES-RELATED"/>
    <property type="match status" value="1"/>
</dbReference>
<evidence type="ECO:0000256" key="3">
    <source>
        <dbReference type="ARBA" id="ARBA00022801"/>
    </source>
</evidence>
<dbReference type="CDD" id="cd08071">
    <property type="entry name" value="MPN_DUF2466"/>
    <property type="match status" value="1"/>
</dbReference>
<evidence type="ECO:0000259" key="6">
    <source>
        <dbReference type="PROSITE" id="PS50249"/>
    </source>
</evidence>
<dbReference type="GO" id="GO:0008237">
    <property type="term" value="F:metallopeptidase activity"/>
    <property type="evidence" value="ECO:0007669"/>
    <property type="project" value="UniProtKB-KW"/>
</dbReference>
<proteinExistence type="predicted"/>
<dbReference type="EMBL" id="QNVY02000001">
    <property type="protein sequence ID" value="RYJ53204.1"/>
    <property type="molecule type" value="Genomic_DNA"/>
</dbReference>
<dbReference type="AlphaFoldDB" id="A0A482TYY4"/>
<keyword evidence="2" id="KW-0479">Metal-binding</keyword>
<dbReference type="Proteomes" id="UP000253235">
    <property type="component" value="Unassembled WGS sequence"/>
</dbReference>
<dbReference type="PROSITE" id="PS50249">
    <property type="entry name" value="MPN"/>
    <property type="match status" value="1"/>
</dbReference>
<dbReference type="InterPro" id="IPR037518">
    <property type="entry name" value="MPN"/>
</dbReference>
<evidence type="ECO:0000256" key="2">
    <source>
        <dbReference type="ARBA" id="ARBA00022723"/>
    </source>
</evidence>
<dbReference type="GO" id="GO:0046872">
    <property type="term" value="F:metal ion binding"/>
    <property type="evidence" value="ECO:0007669"/>
    <property type="project" value="UniProtKB-KW"/>
</dbReference>
<evidence type="ECO:0000256" key="4">
    <source>
        <dbReference type="ARBA" id="ARBA00022833"/>
    </source>
</evidence>
<dbReference type="PROSITE" id="PS01302">
    <property type="entry name" value="UPF0758"/>
    <property type="match status" value="1"/>
</dbReference>
<keyword evidence="4" id="KW-0862">Zinc</keyword>
<evidence type="ECO:0000256" key="1">
    <source>
        <dbReference type="ARBA" id="ARBA00022670"/>
    </source>
</evidence>
<dbReference type="RefSeq" id="WP_113664770.1">
    <property type="nucleotide sequence ID" value="NZ_QNVY02000001.1"/>
</dbReference>
<dbReference type="PANTHER" id="PTHR30471">
    <property type="entry name" value="DNA REPAIR PROTEIN RADC"/>
    <property type="match status" value="1"/>
</dbReference>
<organism evidence="7 8">
    <name type="scientific">Flavobacterium petrolei</name>
    <dbReference type="NCBI Taxonomy" id="2259594"/>
    <lineage>
        <taxon>Bacteria</taxon>
        <taxon>Pseudomonadati</taxon>
        <taxon>Bacteroidota</taxon>
        <taxon>Flavobacteriia</taxon>
        <taxon>Flavobacteriales</taxon>
        <taxon>Flavobacteriaceae</taxon>
        <taxon>Flavobacterium</taxon>
    </lineage>
</organism>
<feature type="domain" description="MPN" evidence="6">
    <location>
        <begin position="26"/>
        <end position="151"/>
    </location>
</feature>
<dbReference type="InterPro" id="IPR001405">
    <property type="entry name" value="UPF0758"/>
</dbReference>
<reference evidence="7 8" key="1">
    <citation type="submission" date="2019-01" db="EMBL/GenBank/DDBJ databases">
        <title>Flavobacterium sp. nov. isolated from arctic soil.</title>
        <authorList>
            <person name="Kim D.-U."/>
        </authorList>
    </citation>
    <scope>NUCLEOTIDE SEQUENCE [LARGE SCALE GENOMIC DNA]</scope>
    <source>
        <strain evidence="7 8">Kopri-42</strain>
    </source>
</reference>
<dbReference type="OrthoDB" id="9804482at2"/>
<keyword evidence="3" id="KW-0378">Hydrolase</keyword>
<accession>A0A482TYY4</accession>
<keyword evidence="8" id="KW-1185">Reference proteome</keyword>
<evidence type="ECO:0000313" key="8">
    <source>
        <dbReference type="Proteomes" id="UP000253235"/>
    </source>
</evidence>